<reference evidence="4" key="1">
    <citation type="journal article" date="2011" name="Environ. Microbiol.">
        <title>A blueprint of ectoine metabolism from the genome of the industrial producer Halomonas elongata DSM 2581(T).</title>
        <authorList>
            <person name="Schwibbert K."/>
            <person name="Marin-Sanguino A."/>
            <person name="Bagyan I."/>
            <person name="Heidrich G."/>
            <person name="Lentzen G."/>
            <person name="Seitz H."/>
            <person name="Rampp M."/>
            <person name="Schuster S.C."/>
            <person name="Klenk H.P."/>
            <person name="Pfeiffer F."/>
            <person name="Oesterhelt D."/>
            <person name="Kunte H.J."/>
        </authorList>
    </citation>
    <scope>NUCLEOTIDE SEQUENCE [LARGE SCALE GENOMIC DNA]</scope>
    <source>
        <strain evidence="4">ATCC 33173 / DSM 2581 / NBRC 15536 / NCIMB 2198 / 1H9</strain>
    </source>
</reference>
<feature type="transmembrane region" description="Helical" evidence="2">
    <location>
        <begin position="12"/>
        <end position="32"/>
    </location>
</feature>
<dbReference type="KEGG" id="hel:HELO_4058"/>
<proteinExistence type="predicted"/>
<dbReference type="STRING" id="768066.HELO_4058"/>
<keyword evidence="2" id="KW-0472">Membrane</keyword>
<evidence type="ECO:0000313" key="4">
    <source>
        <dbReference type="Proteomes" id="UP000008707"/>
    </source>
</evidence>
<gene>
    <name evidence="3" type="primary">tfc14</name>
    <name evidence="3" type="ordered locus">HELO_4058</name>
</gene>
<protein>
    <submittedName>
        <fullName evidence="3">Secretion cluster MPF-G protein Tfc14</fullName>
    </submittedName>
</protein>
<feature type="compositionally biased region" description="Basic and acidic residues" evidence="1">
    <location>
        <begin position="85"/>
        <end position="106"/>
    </location>
</feature>
<feature type="region of interest" description="Disordered" evidence="1">
    <location>
        <begin position="332"/>
        <end position="356"/>
    </location>
</feature>
<dbReference type="Proteomes" id="UP000008707">
    <property type="component" value="Chromosome"/>
</dbReference>
<evidence type="ECO:0000256" key="1">
    <source>
        <dbReference type="SAM" id="MobiDB-lite"/>
    </source>
</evidence>
<name>E1VA54_HALED</name>
<feature type="region of interest" description="Disordered" evidence="1">
    <location>
        <begin position="83"/>
        <end position="133"/>
    </location>
</feature>
<evidence type="ECO:0000256" key="2">
    <source>
        <dbReference type="SAM" id="Phobius"/>
    </source>
</evidence>
<dbReference type="NCBIfam" id="TIGR03752">
    <property type="entry name" value="conj_TIGR03752"/>
    <property type="match status" value="1"/>
</dbReference>
<dbReference type="eggNOG" id="COG3064">
    <property type="taxonomic scope" value="Bacteria"/>
</dbReference>
<dbReference type="InterPro" id="IPR021207">
    <property type="entry name" value="Integr_conj_element_PFL4705"/>
</dbReference>
<evidence type="ECO:0000313" key="3">
    <source>
        <dbReference type="EMBL" id="CBV43942.1"/>
    </source>
</evidence>
<feature type="region of interest" description="Disordered" evidence="1">
    <location>
        <begin position="148"/>
        <end position="213"/>
    </location>
</feature>
<dbReference type="AlphaFoldDB" id="E1VA54"/>
<accession>E1VA54</accession>
<dbReference type="EMBL" id="FN869568">
    <property type="protein sequence ID" value="CBV43942.1"/>
    <property type="molecule type" value="Genomic_DNA"/>
</dbReference>
<sequence>MAPLKSNGLLKVLVPGALVLVILIVVMALGGGDGDDSGGEDEATDPSLVLTDEEKTALGIEADTPRDTVATLVGQLRQTNAEMQQMREESAQLREQNERLAERARNVDQQVAAAMREERERHRSQLNQQSNEQQSVLGTLKRQINQLQGQLDTSGSEDDVPVGLGLEGGGAGTSGGQLAWVEPLDAAPTDSRGRRSNDEGPVFPTSFGEASDAVSDSATRAATAIEAKATGEPDASTVEPVYTVPENSTLMGSLGMTALIGRVPINGTVNDPYPFKAVIGQDNLTANGIEIPELEAAVVSGTATGDWTLSCVRGNIDSMTFVFQDGTIRTVPTPEDVNSGGGGSSRQSGDTTIGGGDSIGWISDAYGTPCVTGERRSNAQEYLGTQSLLTAAGAGVASTLSDDDSTSFTTMGPDGSVTQAMSGNQAVGQILTQGVNDMSNWVNQLYGQAFAAVYVPPGQEVAIHITKQLPIDFETEGRKVHYGHSQAPTYALP</sequence>
<feature type="compositionally biased region" description="Gly residues" evidence="1">
    <location>
        <begin position="165"/>
        <end position="175"/>
    </location>
</feature>
<keyword evidence="2" id="KW-0812">Transmembrane</keyword>
<dbReference type="HOGENOM" id="CLU_041117_0_0_6"/>
<keyword evidence="2" id="KW-1133">Transmembrane helix</keyword>
<organism evidence="3 4">
    <name type="scientific">Halomonas elongata (strain ATCC 33173 / DSM 2581 / NBRC 15536 / NCIMB 2198 / 1H9)</name>
    <dbReference type="NCBI Taxonomy" id="768066"/>
    <lineage>
        <taxon>Bacteria</taxon>
        <taxon>Pseudomonadati</taxon>
        <taxon>Pseudomonadota</taxon>
        <taxon>Gammaproteobacteria</taxon>
        <taxon>Oceanospirillales</taxon>
        <taxon>Halomonadaceae</taxon>
        <taxon>Halomonas</taxon>
    </lineage>
</organism>